<keyword evidence="3" id="KW-1185">Reference proteome</keyword>
<name>A0A1Q6DVX6_METT1</name>
<organism evidence="2 3">
    <name type="scientific">Methanohalarchaeum thermophilum</name>
    <dbReference type="NCBI Taxonomy" id="1903181"/>
    <lineage>
        <taxon>Archaea</taxon>
        <taxon>Methanobacteriati</taxon>
        <taxon>Methanobacteriota</taxon>
        <taxon>Methanonatronarchaeia</taxon>
        <taxon>Methanonatronarchaeales</taxon>
        <taxon>Methanonatronarchaeaceae</taxon>
        <taxon>Candidatus Methanohalarchaeum</taxon>
    </lineage>
</organism>
<dbReference type="Gene3D" id="3.40.50.410">
    <property type="entry name" value="von Willebrand factor, type A domain"/>
    <property type="match status" value="1"/>
</dbReference>
<feature type="region of interest" description="Disordered" evidence="1">
    <location>
        <begin position="277"/>
        <end position="329"/>
    </location>
</feature>
<reference evidence="2" key="1">
    <citation type="submission" date="2016-12" db="EMBL/GenBank/DDBJ databases">
        <title>Discovery of methanogenic haloarchaea.</title>
        <authorList>
            <person name="Sorokin D.Y."/>
            <person name="Makarova K.S."/>
            <person name="Abbas B."/>
            <person name="Ferrer M."/>
            <person name="Golyshin P.N."/>
        </authorList>
    </citation>
    <scope>NUCLEOTIDE SEQUENCE [LARGE SCALE GENOMIC DNA]</scope>
    <source>
        <strain evidence="2">HMET1</strain>
    </source>
</reference>
<accession>A0A1Q6DVX6</accession>
<protein>
    <submittedName>
        <fullName evidence="2">VWFA domain containing protein</fullName>
    </submittedName>
</protein>
<dbReference type="AlphaFoldDB" id="A0A1Q6DVX6"/>
<evidence type="ECO:0000256" key="1">
    <source>
        <dbReference type="SAM" id="MobiDB-lite"/>
    </source>
</evidence>
<comment type="caution">
    <text evidence="2">The sequence shown here is derived from an EMBL/GenBank/DDBJ whole genome shotgun (WGS) entry which is preliminary data.</text>
</comment>
<dbReference type="SUPFAM" id="SSF53300">
    <property type="entry name" value="vWA-like"/>
    <property type="match status" value="1"/>
</dbReference>
<dbReference type="EMBL" id="MSDW01000001">
    <property type="protein sequence ID" value="OKY78497.1"/>
    <property type="molecule type" value="Genomic_DNA"/>
</dbReference>
<evidence type="ECO:0000313" key="3">
    <source>
        <dbReference type="Proteomes" id="UP000185744"/>
    </source>
</evidence>
<proteinExistence type="predicted"/>
<sequence length="591" mass="68879">MTINTKPEAERRFLQKLDRILLGDGDLIVSKDLNNLRKASGFFLPFKKKSKEFEDYKSYLIELKSLNYHKIAHIMFSDLRISELEEAIKNEVGAKNHLVKSLSVENFVTKIEDARVEQKFVKVYPFSKKYFENKIYREASKGNVGFLDVYCRKFLENDFRKKLIMNSLNGNLYQRNPLENVSSSLLDDNTYHGLDQDLDKSGYRKLKKNLDLFLFSENKKRRIKKAADSFKLIPELYPNSDPPFGKDKGLSFKVNKTESVDIKKEVDSDLISELNTKELSNSNKEREHEVDEKSQDFVNDTEEELKKDVEEDEELIKKGGGWSPNSVDSKEESISLKDFFDEEMVTRKNQIKRVLKEIKLDMKEQWRRNERKGKIDLRSAMNAEKEGHSRIFKRYYPNKEKENSLAAILLIDKSGSMDGELIYKALKSCWSIRKALEELNEKVCVIAFDTDYKIIKDWFKEPNYELGAGGGTNPQKALKAADKKIEEILQFDRKLNPVIISITDSKYDPKTKQGIKKPIDRIKSLKNQYNSKIAEININEENPIYDKTDSFDYYTNCPNIEKLPEALEKIIKSIKIELLNKSTRLKKKTNF</sequence>
<dbReference type="InParanoid" id="A0A1Q6DVX6"/>
<evidence type="ECO:0000313" key="2">
    <source>
        <dbReference type="EMBL" id="OKY78497.1"/>
    </source>
</evidence>
<gene>
    <name evidence="2" type="ORF">BTN85_0988</name>
</gene>
<dbReference type="Proteomes" id="UP000185744">
    <property type="component" value="Unassembled WGS sequence"/>
</dbReference>
<feature type="compositionally biased region" description="Basic and acidic residues" evidence="1">
    <location>
        <begin position="283"/>
        <end position="295"/>
    </location>
</feature>
<dbReference type="InterPro" id="IPR036465">
    <property type="entry name" value="vWFA_dom_sf"/>
</dbReference>